<dbReference type="EMBL" id="DRPZ01000204">
    <property type="protein sequence ID" value="HGY09958.1"/>
    <property type="molecule type" value="Genomic_DNA"/>
</dbReference>
<protein>
    <submittedName>
        <fullName evidence="2">DNA polymerase III subunit alpha</fullName>
    </submittedName>
</protein>
<gene>
    <name evidence="2" type="ORF">ENK37_07915</name>
</gene>
<proteinExistence type="predicted"/>
<feature type="domain" description="OB" evidence="1">
    <location>
        <begin position="2"/>
        <end position="78"/>
    </location>
</feature>
<feature type="non-terminal residue" evidence="2">
    <location>
        <position position="1"/>
    </location>
</feature>
<dbReference type="InterPro" id="IPR004805">
    <property type="entry name" value="DnaE2/DnaE/PolC"/>
</dbReference>
<dbReference type="Pfam" id="PF01336">
    <property type="entry name" value="tRNA_anti-codon"/>
    <property type="match status" value="1"/>
</dbReference>
<reference evidence="2" key="1">
    <citation type="journal article" date="2020" name="mSystems">
        <title>Genome- and Community-Level Interaction Insights into Carbon Utilization and Element Cycling Functions of Hydrothermarchaeota in Hydrothermal Sediment.</title>
        <authorList>
            <person name="Zhou Z."/>
            <person name="Liu Y."/>
            <person name="Xu W."/>
            <person name="Pan J."/>
            <person name="Luo Z.H."/>
            <person name="Li M."/>
        </authorList>
    </citation>
    <scope>NUCLEOTIDE SEQUENCE [LARGE SCALE GENOMIC DNA]</scope>
    <source>
        <strain evidence="2">HyVt-570</strain>
    </source>
</reference>
<dbReference type="GO" id="GO:0006260">
    <property type="term" value="P:DNA replication"/>
    <property type="evidence" value="ECO:0007669"/>
    <property type="project" value="InterPro"/>
</dbReference>
<name>A0A7C4ZH09_9DEIN</name>
<sequence>RVLLAGMVEQIVRRSTRSGGMMARFNLADASGALEVVVFGRAYDRVMSRIKEDMPVIAVCDVEPDADGESLRVMVQDVFLYEELEGLPQVLELGFDLSLMDDERLLDLRSLLDEHPGVVPVYLKVRGPGGWALLEAREVRVDPGVTAELEKLEGLEVRSLPDREALLAGKLGGEGQTEVVPF</sequence>
<evidence type="ECO:0000313" key="2">
    <source>
        <dbReference type="EMBL" id="HGY09958.1"/>
    </source>
</evidence>
<dbReference type="PANTHER" id="PTHR32294">
    <property type="entry name" value="DNA POLYMERASE III SUBUNIT ALPHA"/>
    <property type="match status" value="1"/>
</dbReference>
<dbReference type="PANTHER" id="PTHR32294:SF5">
    <property type="entry name" value="DNA POLYMERASE III POLC-TYPE"/>
    <property type="match status" value="1"/>
</dbReference>
<accession>A0A7C4ZH09</accession>
<evidence type="ECO:0000259" key="1">
    <source>
        <dbReference type="Pfam" id="PF01336"/>
    </source>
</evidence>
<dbReference type="CDD" id="cd04485">
    <property type="entry name" value="DnaE_OBF"/>
    <property type="match status" value="1"/>
</dbReference>
<dbReference type="GO" id="GO:0008408">
    <property type="term" value="F:3'-5' exonuclease activity"/>
    <property type="evidence" value="ECO:0007669"/>
    <property type="project" value="InterPro"/>
</dbReference>
<dbReference type="AlphaFoldDB" id="A0A7C4ZH09"/>
<organism evidence="2">
    <name type="scientific">Oceanithermus profundus</name>
    <dbReference type="NCBI Taxonomy" id="187137"/>
    <lineage>
        <taxon>Bacteria</taxon>
        <taxon>Thermotogati</taxon>
        <taxon>Deinococcota</taxon>
        <taxon>Deinococci</taxon>
        <taxon>Thermales</taxon>
        <taxon>Thermaceae</taxon>
        <taxon>Oceanithermus</taxon>
    </lineage>
</organism>
<dbReference type="GO" id="GO:0003676">
    <property type="term" value="F:nucleic acid binding"/>
    <property type="evidence" value="ECO:0007669"/>
    <property type="project" value="InterPro"/>
</dbReference>
<dbReference type="InterPro" id="IPR004365">
    <property type="entry name" value="NA-bd_OB_tRNA"/>
</dbReference>
<dbReference type="Proteomes" id="UP000885759">
    <property type="component" value="Unassembled WGS sequence"/>
</dbReference>
<comment type="caution">
    <text evidence="2">The sequence shown here is derived from an EMBL/GenBank/DDBJ whole genome shotgun (WGS) entry which is preliminary data.</text>
</comment>